<keyword evidence="5" id="KW-0479">Metal-binding</keyword>
<dbReference type="Proteomes" id="UP001152130">
    <property type="component" value="Unassembled WGS sequence"/>
</dbReference>
<feature type="domain" description="Sulfatase N-terminal" evidence="8">
    <location>
        <begin position="9"/>
        <end position="443"/>
    </location>
</feature>
<dbReference type="Gene3D" id="3.40.720.10">
    <property type="entry name" value="Alkaline Phosphatase, subunit A"/>
    <property type="match status" value="1"/>
</dbReference>
<organism evidence="9 10">
    <name type="scientific">Fusarium irregulare</name>
    <dbReference type="NCBI Taxonomy" id="2494466"/>
    <lineage>
        <taxon>Eukaryota</taxon>
        <taxon>Fungi</taxon>
        <taxon>Dikarya</taxon>
        <taxon>Ascomycota</taxon>
        <taxon>Pezizomycotina</taxon>
        <taxon>Sordariomycetes</taxon>
        <taxon>Hypocreomycetidae</taxon>
        <taxon>Hypocreales</taxon>
        <taxon>Nectriaceae</taxon>
        <taxon>Fusarium</taxon>
        <taxon>Fusarium incarnatum-equiseti species complex</taxon>
    </lineage>
</organism>
<dbReference type="InterPro" id="IPR024607">
    <property type="entry name" value="Sulfatase_CS"/>
</dbReference>
<keyword evidence="6" id="KW-0378">Hydrolase</keyword>
<comment type="cofactor">
    <cofactor evidence="1">
        <name>Ca(2+)</name>
        <dbReference type="ChEBI" id="CHEBI:29108"/>
    </cofactor>
</comment>
<dbReference type="InterPro" id="IPR000917">
    <property type="entry name" value="Sulfatase_N"/>
</dbReference>
<dbReference type="InterPro" id="IPR050738">
    <property type="entry name" value="Sulfatase"/>
</dbReference>
<evidence type="ECO:0000259" key="8">
    <source>
        <dbReference type="Pfam" id="PF00884"/>
    </source>
</evidence>
<keyword evidence="4" id="KW-0963">Cytoplasm</keyword>
<dbReference type="AlphaFoldDB" id="A0A9W8PGA9"/>
<dbReference type="OrthoDB" id="103349at2759"/>
<dbReference type="GO" id="GO:0046872">
    <property type="term" value="F:metal ion binding"/>
    <property type="evidence" value="ECO:0007669"/>
    <property type="project" value="UniProtKB-KW"/>
</dbReference>
<evidence type="ECO:0000256" key="3">
    <source>
        <dbReference type="ARBA" id="ARBA00008779"/>
    </source>
</evidence>
<dbReference type="Gene3D" id="3.30.1120.10">
    <property type="match status" value="1"/>
</dbReference>
<dbReference type="GO" id="GO:0005737">
    <property type="term" value="C:cytoplasm"/>
    <property type="evidence" value="ECO:0007669"/>
    <property type="project" value="UniProtKB-SubCell"/>
</dbReference>
<evidence type="ECO:0000256" key="2">
    <source>
        <dbReference type="ARBA" id="ARBA00004496"/>
    </source>
</evidence>
<dbReference type="InterPro" id="IPR017850">
    <property type="entry name" value="Alkaline_phosphatase_core_sf"/>
</dbReference>
<dbReference type="GO" id="GO:0004065">
    <property type="term" value="F:arylsulfatase activity"/>
    <property type="evidence" value="ECO:0007669"/>
    <property type="project" value="TreeGrafter"/>
</dbReference>
<reference evidence="9" key="1">
    <citation type="submission" date="2022-10" db="EMBL/GenBank/DDBJ databases">
        <title>Fusarium specimens isolated from Avocado Roots.</title>
        <authorList>
            <person name="Stajich J."/>
            <person name="Roper C."/>
            <person name="Heimlech-Rivalta G."/>
        </authorList>
    </citation>
    <scope>NUCLEOTIDE SEQUENCE</scope>
    <source>
        <strain evidence="9">CF00143</strain>
    </source>
</reference>
<dbReference type="PANTHER" id="PTHR42693:SF33">
    <property type="entry name" value="ARYLSULFATASE"/>
    <property type="match status" value="1"/>
</dbReference>
<comment type="subcellular location">
    <subcellularLocation>
        <location evidence="2">Cytoplasm</location>
    </subcellularLocation>
</comment>
<name>A0A9W8PGA9_9HYPO</name>
<dbReference type="EMBL" id="JAPDHF010000020">
    <property type="protein sequence ID" value="KAJ4005925.1"/>
    <property type="molecule type" value="Genomic_DNA"/>
</dbReference>
<evidence type="ECO:0000256" key="7">
    <source>
        <dbReference type="ARBA" id="ARBA00022837"/>
    </source>
</evidence>
<accession>A0A9W8PGA9</accession>
<evidence type="ECO:0000256" key="6">
    <source>
        <dbReference type="ARBA" id="ARBA00022801"/>
    </source>
</evidence>
<dbReference type="PROSITE" id="PS00149">
    <property type="entry name" value="SULFATASE_2"/>
    <property type="match status" value="1"/>
</dbReference>
<proteinExistence type="inferred from homology"/>
<dbReference type="Pfam" id="PF00884">
    <property type="entry name" value="Sulfatase"/>
    <property type="match status" value="1"/>
</dbReference>
<keyword evidence="7" id="KW-0106">Calcium</keyword>
<comment type="caution">
    <text evidence="9">The sequence shown here is derived from an EMBL/GenBank/DDBJ whole genome shotgun (WGS) entry which is preliminary data.</text>
</comment>
<keyword evidence="10" id="KW-1185">Reference proteome</keyword>
<dbReference type="PANTHER" id="PTHR42693">
    <property type="entry name" value="ARYLSULFATASE FAMILY MEMBER"/>
    <property type="match status" value="1"/>
</dbReference>
<dbReference type="CDD" id="cd16025">
    <property type="entry name" value="PAS_like"/>
    <property type="match status" value="1"/>
</dbReference>
<sequence>MGSLPAKRPNFLVIVADDLGFSDCGCYGSEISTPNIDRLSSEAAGIRFTEFHVAAACSPTRSMLMTGTDHHIAGLGQLQEITRNSPAHKGKPGYEGYLNDRVVALPELLRDGGYETLMSGKWHLGLKPEHHPNQRGFNKSFALLPGCANHYAYEPEYQDPKSEPGKFFETAVRALHAENGKFLLESELGPNWYSSDGYTDKLLGYLSDRTDEEQKKPFFAYLPFSAPHWPLQAPKETCDKYRGVYDDGPEVLRQKRVQKLKDLGLIDKSVVPHPTVTMSGEPAEWDQLDDETRAASARAMEVYAGMVDRMDWNIGRVIEYLKERNEYDNTVILFMSDNGAEGASYEAYPLIGTTIMDHVHKYYNNSLENIGRGDSFVWYGARWAQAATAPSRLYKMFSTEGGCRVPLVVKPTAEMAARAGGNIVTHAFCTVMDIVPTILEYAGLQHPTSSAARPVMPLRGKSWKPFLNQLDKISRSSPIHDKDYVAGFEVAGSGALRRGDWKITFVPKPKGPQRWELFNIKTDPGETHDLAEAEPQLMVEMLRLWEEYKAEVGVVGLAGEFPGMASRQGAQKDTVQDEMEDPYSWIKYIKRPEITPTELLDVVPA</sequence>
<dbReference type="FunFam" id="3.40.720.10:FF:000044">
    <property type="entry name" value="Arylsulfatase"/>
    <property type="match status" value="1"/>
</dbReference>
<comment type="similarity">
    <text evidence="3">Belongs to the sulfatase family.</text>
</comment>
<evidence type="ECO:0000256" key="1">
    <source>
        <dbReference type="ARBA" id="ARBA00001913"/>
    </source>
</evidence>
<gene>
    <name evidence="9" type="ORF">NW766_010749</name>
</gene>
<protein>
    <recommendedName>
        <fullName evidence="8">Sulfatase N-terminal domain-containing protein</fullName>
    </recommendedName>
</protein>
<dbReference type="SUPFAM" id="SSF53649">
    <property type="entry name" value="Alkaline phosphatase-like"/>
    <property type="match status" value="1"/>
</dbReference>
<evidence type="ECO:0000313" key="10">
    <source>
        <dbReference type="Proteomes" id="UP001152130"/>
    </source>
</evidence>
<evidence type="ECO:0000313" key="9">
    <source>
        <dbReference type="EMBL" id="KAJ4005925.1"/>
    </source>
</evidence>
<evidence type="ECO:0000256" key="5">
    <source>
        <dbReference type="ARBA" id="ARBA00022723"/>
    </source>
</evidence>
<evidence type="ECO:0000256" key="4">
    <source>
        <dbReference type="ARBA" id="ARBA00022490"/>
    </source>
</evidence>